<proteinExistence type="predicted"/>
<dbReference type="GO" id="GO:0046306">
    <property type="term" value="P:alkanesulfonate catabolic process"/>
    <property type="evidence" value="ECO:0007669"/>
    <property type="project" value="TreeGrafter"/>
</dbReference>
<protein>
    <submittedName>
        <fullName evidence="6">Unannotated protein</fullName>
    </submittedName>
</protein>
<keyword evidence="1" id="KW-0285">Flavoprotein</keyword>
<evidence type="ECO:0000256" key="4">
    <source>
        <dbReference type="ARBA" id="ARBA00023033"/>
    </source>
</evidence>
<evidence type="ECO:0000256" key="2">
    <source>
        <dbReference type="ARBA" id="ARBA00022643"/>
    </source>
</evidence>
<dbReference type="EMBL" id="CAETWZ010000050">
    <property type="protein sequence ID" value="CAB4367869.1"/>
    <property type="molecule type" value="Genomic_DNA"/>
</dbReference>
<accession>A0A6J6AGC5</accession>
<feature type="domain" description="Luciferase-like" evidence="5">
    <location>
        <begin position="8"/>
        <end position="196"/>
    </location>
</feature>
<dbReference type="PANTHER" id="PTHR42847:SF4">
    <property type="entry name" value="ALKANESULFONATE MONOOXYGENASE-RELATED"/>
    <property type="match status" value="1"/>
</dbReference>
<keyword evidence="3" id="KW-0560">Oxidoreductase</keyword>
<evidence type="ECO:0000259" key="5">
    <source>
        <dbReference type="Pfam" id="PF00296"/>
    </source>
</evidence>
<dbReference type="PANTHER" id="PTHR42847">
    <property type="entry name" value="ALKANESULFONATE MONOOXYGENASE"/>
    <property type="match status" value="1"/>
</dbReference>
<dbReference type="Pfam" id="PF00296">
    <property type="entry name" value="Bac_luciferase"/>
    <property type="match status" value="1"/>
</dbReference>
<dbReference type="GO" id="GO:0008726">
    <property type="term" value="F:alkanesulfonate monooxygenase activity"/>
    <property type="evidence" value="ECO:0007669"/>
    <property type="project" value="TreeGrafter"/>
</dbReference>
<sequence length="265" mass="28472">MSTLKIDLQLNQGSAPWSQLRDAGIAAEQAGFGALWNLDHLSGSAFGSDSMMECFTSLAAWASVTTTIGLGTLVTNVMNREPGLLANIVSSIQQISGDRLTLGIGAGAAPNTSFSAEQDALGISLLPKMTDRHNRLAEVVDIMRSIWAENRDERFAGFPRPAQEPPIIVGVNSMALAIRAGQITDGVNTRFNHPDRGVLLAAARDASGDRPGFDTSVWSWFEPEYADADHSFHKELLAEGVTRLIMFERGAPDVAAIASTSKYLR</sequence>
<dbReference type="Gene3D" id="3.20.20.30">
    <property type="entry name" value="Luciferase-like domain"/>
    <property type="match status" value="1"/>
</dbReference>
<keyword evidence="4" id="KW-0503">Monooxygenase</keyword>
<dbReference type="SUPFAM" id="SSF51679">
    <property type="entry name" value="Bacterial luciferase-like"/>
    <property type="match status" value="1"/>
</dbReference>
<keyword evidence="2" id="KW-0288">FMN</keyword>
<organism evidence="6">
    <name type="scientific">freshwater metagenome</name>
    <dbReference type="NCBI Taxonomy" id="449393"/>
    <lineage>
        <taxon>unclassified sequences</taxon>
        <taxon>metagenomes</taxon>
        <taxon>ecological metagenomes</taxon>
    </lineage>
</organism>
<evidence type="ECO:0000313" key="6">
    <source>
        <dbReference type="EMBL" id="CAB4367869.1"/>
    </source>
</evidence>
<dbReference type="AlphaFoldDB" id="A0A6J6AGC5"/>
<evidence type="ECO:0000256" key="1">
    <source>
        <dbReference type="ARBA" id="ARBA00022630"/>
    </source>
</evidence>
<dbReference type="InterPro" id="IPR036661">
    <property type="entry name" value="Luciferase-like_sf"/>
</dbReference>
<evidence type="ECO:0000256" key="3">
    <source>
        <dbReference type="ARBA" id="ARBA00023002"/>
    </source>
</evidence>
<name>A0A6J6AGC5_9ZZZZ</name>
<dbReference type="InterPro" id="IPR011251">
    <property type="entry name" value="Luciferase-like_dom"/>
</dbReference>
<dbReference type="InterPro" id="IPR050172">
    <property type="entry name" value="SsuD_RutA_monooxygenase"/>
</dbReference>
<gene>
    <name evidence="6" type="ORF">UFOPK4179_00661</name>
</gene>
<reference evidence="6" key="1">
    <citation type="submission" date="2020-05" db="EMBL/GenBank/DDBJ databases">
        <authorList>
            <person name="Chiriac C."/>
            <person name="Salcher M."/>
            <person name="Ghai R."/>
            <person name="Kavagutti S V."/>
        </authorList>
    </citation>
    <scope>NUCLEOTIDE SEQUENCE</scope>
</reference>